<evidence type="ECO:0000313" key="3">
    <source>
        <dbReference type="Proteomes" id="UP001521209"/>
    </source>
</evidence>
<evidence type="ECO:0000313" key="2">
    <source>
        <dbReference type="EMBL" id="MCF3947303.1"/>
    </source>
</evidence>
<dbReference type="InterPro" id="IPR025415">
    <property type="entry name" value="DUF4141"/>
</dbReference>
<sequence>MTSLRLVRREHRVAAVALAIVTAFPLGVAFLALTAPRALAQWIVFDPTNYAQNVLTAARELQQVDNEIQGLTNQAQMLVNQAKNLTSLPLSTLTQLESSVQQTEGLISQAQNIAFNVQQIEQAFTSTYGSVSSTASDATLIAGAQTRWQNSVGAFEDSLKVQAGVVGNISSDASAMQSLVSASQNATGALQAAQAGNQLLALQSQQLADLVGVTSAKARADALAQANTATTEAESKALYKNFATLNAYTPGNVTMFNGR</sequence>
<comment type="caution">
    <text evidence="2">The sequence shown here is derived from an EMBL/GenBank/DDBJ whole genome shotgun (WGS) entry which is preliminary data.</text>
</comment>
<gene>
    <name evidence="2" type="primary">trbJ</name>
    <name evidence="2" type="ORF">L2A60_11515</name>
</gene>
<proteinExistence type="predicted"/>
<keyword evidence="1" id="KW-0175">Coiled coil</keyword>
<dbReference type="EMBL" id="JAKGBZ010000021">
    <property type="protein sequence ID" value="MCF3947303.1"/>
    <property type="molecule type" value="Genomic_DNA"/>
</dbReference>
<dbReference type="NCBIfam" id="TIGR02780">
    <property type="entry name" value="TrbJ_Ti"/>
    <property type="match status" value="1"/>
</dbReference>
<dbReference type="Pfam" id="PF13605">
    <property type="entry name" value="DUF4141"/>
    <property type="match status" value="1"/>
</dbReference>
<protein>
    <submittedName>
        <fullName evidence="2">P-type conjugative transfer protein TrbJ</fullName>
    </submittedName>
</protein>
<accession>A0ABS9DX32</accession>
<dbReference type="InterPro" id="IPR014147">
    <property type="entry name" value="T4SS_TrbJ"/>
</dbReference>
<dbReference type="Proteomes" id="UP001521209">
    <property type="component" value="Unassembled WGS sequence"/>
</dbReference>
<evidence type="ECO:0000256" key="1">
    <source>
        <dbReference type="SAM" id="Coils"/>
    </source>
</evidence>
<dbReference type="RefSeq" id="WP_235704529.1">
    <property type="nucleotide sequence ID" value="NZ_JAKGBZ010000021.1"/>
</dbReference>
<dbReference type="NCBIfam" id="NF010448">
    <property type="entry name" value="PRK13874.1"/>
    <property type="match status" value="1"/>
</dbReference>
<organism evidence="2 3">
    <name type="scientific">Acidiphilium iwatense</name>
    <dbReference type="NCBI Taxonomy" id="768198"/>
    <lineage>
        <taxon>Bacteria</taxon>
        <taxon>Pseudomonadati</taxon>
        <taxon>Pseudomonadota</taxon>
        <taxon>Alphaproteobacteria</taxon>
        <taxon>Acetobacterales</taxon>
        <taxon>Acidocellaceae</taxon>
        <taxon>Acidiphilium</taxon>
    </lineage>
</organism>
<feature type="coiled-coil region" evidence="1">
    <location>
        <begin position="54"/>
        <end position="113"/>
    </location>
</feature>
<reference evidence="2 3" key="1">
    <citation type="submission" date="2022-01" db="EMBL/GenBank/DDBJ databases">
        <authorList>
            <person name="Won M."/>
            <person name="Kim S.-J."/>
            <person name="Kwon S.-W."/>
        </authorList>
    </citation>
    <scope>NUCLEOTIDE SEQUENCE [LARGE SCALE GENOMIC DNA]</scope>
    <source>
        <strain evidence="2 3">KCTC 23505</strain>
    </source>
</reference>
<name>A0ABS9DX32_9PROT</name>
<keyword evidence="3" id="KW-1185">Reference proteome</keyword>